<keyword evidence="1" id="KW-1133">Transmembrane helix</keyword>
<evidence type="ECO:0000313" key="2">
    <source>
        <dbReference type="EMBL" id="ADZ84342.1"/>
    </source>
</evidence>
<dbReference type="AlphaFoldDB" id="F2JIH6"/>
<feature type="transmembrane region" description="Helical" evidence="1">
    <location>
        <begin position="6"/>
        <end position="26"/>
    </location>
</feature>
<dbReference type="Proteomes" id="UP000008467">
    <property type="component" value="Chromosome"/>
</dbReference>
<evidence type="ECO:0000313" key="3">
    <source>
        <dbReference type="Proteomes" id="UP000008467"/>
    </source>
</evidence>
<dbReference type="EMBL" id="CP002582">
    <property type="protein sequence ID" value="ADZ84342.1"/>
    <property type="molecule type" value="Genomic_DNA"/>
</dbReference>
<reference evidence="2 3" key="1">
    <citation type="journal article" date="2011" name="J. Bacteriol.">
        <title>Complete genome sequence of the cellulose-degrading bacterium Cellulosilyticum lentocellum.</title>
        <authorList>
            <consortium name="US DOE Joint Genome Institute"/>
            <person name="Miller D.A."/>
            <person name="Suen G."/>
            <person name="Bruce D."/>
            <person name="Copeland A."/>
            <person name="Cheng J.F."/>
            <person name="Detter C."/>
            <person name="Goodwin L.A."/>
            <person name="Han C.S."/>
            <person name="Hauser L.J."/>
            <person name="Land M.L."/>
            <person name="Lapidus A."/>
            <person name="Lucas S."/>
            <person name="Meincke L."/>
            <person name="Pitluck S."/>
            <person name="Tapia R."/>
            <person name="Teshima H."/>
            <person name="Woyke T."/>
            <person name="Fox B.G."/>
            <person name="Angert E.R."/>
            <person name="Currie C.R."/>
        </authorList>
    </citation>
    <scope>NUCLEOTIDE SEQUENCE [LARGE SCALE GENOMIC DNA]</scope>
    <source>
        <strain evidence="3">ATCC 49066 / DSM 5427 / NCIMB 11756 / RHM5</strain>
    </source>
</reference>
<accession>F2JIH6</accession>
<keyword evidence="1" id="KW-0812">Transmembrane</keyword>
<protein>
    <recommendedName>
        <fullName evidence="4">PBS lyase HEAT domain protein repeat-containing protein</fullName>
    </recommendedName>
</protein>
<dbReference type="RefSeq" id="WP_013657635.1">
    <property type="nucleotide sequence ID" value="NC_015275.1"/>
</dbReference>
<keyword evidence="3" id="KW-1185">Reference proteome</keyword>
<evidence type="ECO:0008006" key="4">
    <source>
        <dbReference type="Google" id="ProtNLM"/>
    </source>
</evidence>
<proteinExistence type="predicted"/>
<dbReference type="InterPro" id="IPR016024">
    <property type="entry name" value="ARM-type_fold"/>
</dbReference>
<dbReference type="InterPro" id="IPR011989">
    <property type="entry name" value="ARM-like"/>
</dbReference>
<dbReference type="SUPFAM" id="SSF48371">
    <property type="entry name" value="ARM repeat"/>
    <property type="match status" value="1"/>
</dbReference>
<organism evidence="2 3">
    <name type="scientific">Cellulosilyticum lentocellum (strain ATCC 49066 / DSM 5427 / NCIMB 11756 / RHM5)</name>
    <name type="common">Clostridium lentocellum</name>
    <dbReference type="NCBI Taxonomy" id="642492"/>
    <lineage>
        <taxon>Bacteria</taxon>
        <taxon>Bacillati</taxon>
        <taxon>Bacillota</taxon>
        <taxon>Clostridia</taxon>
        <taxon>Lachnospirales</taxon>
        <taxon>Cellulosilyticaceae</taxon>
        <taxon>Cellulosilyticum</taxon>
    </lineage>
</organism>
<evidence type="ECO:0000256" key="1">
    <source>
        <dbReference type="SAM" id="Phobius"/>
    </source>
</evidence>
<gene>
    <name evidence="2" type="ordered locus">Clole_2641</name>
</gene>
<dbReference type="HOGENOM" id="CLU_741229_0_0_9"/>
<sequence length="373" mass="43381">MTAVYYMGLILVLVAIGVYGYVHLSYKQGSSFYKRIKYLEDSIEKDLYAFKQTGRCTNKKIKQSSQKLKKREHKLALLTYLLDKVEENQDNVVWIRQSEIVAPFIRSSSNKEFNKLFKLQCIEKFGSFEDQVYIESLAYDDSLYIRISRLKALAAIGATEALLKGIKQLKIEEPTMDDKILIECLLNYRGENVAFTKEMILQLENQDKQLSPIMIAYFTLKEEAAVARLVEMYLVSNSSTIQLKCLCILYFEKVISKSAEDHLIAHLAHEHEAIRRLSAKALKYYQDSKSMLALKKAIDDPSYKVRESAAKSFYYRMNQKQSLIKEHQVTIQNLLEAVLIDEAQLKAYIMTEETRKSEEELERYRQFLLEQIS</sequence>
<dbReference type="Gene3D" id="1.25.10.10">
    <property type="entry name" value="Leucine-rich Repeat Variant"/>
    <property type="match status" value="1"/>
</dbReference>
<keyword evidence="1" id="KW-0472">Membrane</keyword>
<name>F2JIH6_CELLD</name>
<dbReference type="STRING" id="642492.Clole_2641"/>
<dbReference type="KEGG" id="cle:Clole_2641"/>